<evidence type="ECO:0000256" key="1">
    <source>
        <dbReference type="SAM" id="MobiDB-lite"/>
    </source>
</evidence>
<proteinExistence type="predicted"/>
<accession>A0A9D3UAJ5</accession>
<sequence>MTNCLATYGMEEAEATPVTDVASRNSNSMNGSCLEMSNEVKLPLGLERNSKSLIELVSRKDNFKSSKAKEKENGRGYEGHVENSNDNSHNGKPYNRKWKPNNKPKRPMKYFLFDDPHMDYLERSNLFPITKEDEMKPENEALKLGSIILNSEKVVGKLSFLVSKLTKKIKIVNSKEVPTMGVA</sequence>
<reference evidence="2 3" key="1">
    <citation type="journal article" date="2021" name="Plant Biotechnol. J.">
        <title>Multi-omics assisted identification of the key and species-specific regulatory components of drought-tolerant mechanisms in Gossypium stocksii.</title>
        <authorList>
            <person name="Yu D."/>
            <person name="Ke L."/>
            <person name="Zhang D."/>
            <person name="Wu Y."/>
            <person name="Sun Y."/>
            <person name="Mei J."/>
            <person name="Sun J."/>
            <person name="Sun Y."/>
        </authorList>
    </citation>
    <scope>NUCLEOTIDE SEQUENCE [LARGE SCALE GENOMIC DNA]</scope>
    <source>
        <strain evidence="3">cv. E1</strain>
        <tissue evidence="2">Leaf</tissue>
    </source>
</reference>
<name>A0A9D3UAJ5_9ROSI</name>
<dbReference type="EMBL" id="JAIQCV010000013">
    <property type="protein sequence ID" value="KAH1032815.1"/>
    <property type="molecule type" value="Genomic_DNA"/>
</dbReference>
<dbReference type="Proteomes" id="UP000828251">
    <property type="component" value="Unassembled WGS sequence"/>
</dbReference>
<feature type="compositionally biased region" description="Basic and acidic residues" evidence="1">
    <location>
        <begin position="65"/>
        <end position="83"/>
    </location>
</feature>
<organism evidence="2 3">
    <name type="scientific">Gossypium stocksii</name>
    <dbReference type="NCBI Taxonomy" id="47602"/>
    <lineage>
        <taxon>Eukaryota</taxon>
        <taxon>Viridiplantae</taxon>
        <taxon>Streptophyta</taxon>
        <taxon>Embryophyta</taxon>
        <taxon>Tracheophyta</taxon>
        <taxon>Spermatophyta</taxon>
        <taxon>Magnoliopsida</taxon>
        <taxon>eudicotyledons</taxon>
        <taxon>Gunneridae</taxon>
        <taxon>Pentapetalae</taxon>
        <taxon>rosids</taxon>
        <taxon>malvids</taxon>
        <taxon>Malvales</taxon>
        <taxon>Malvaceae</taxon>
        <taxon>Malvoideae</taxon>
        <taxon>Gossypium</taxon>
    </lineage>
</organism>
<comment type="caution">
    <text evidence="2">The sequence shown here is derived from an EMBL/GenBank/DDBJ whole genome shotgun (WGS) entry which is preliminary data.</text>
</comment>
<evidence type="ECO:0000313" key="3">
    <source>
        <dbReference type="Proteomes" id="UP000828251"/>
    </source>
</evidence>
<dbReference type="AlphaFoldDB" id="A0A9D3UAJ5"/>
<feature type="region of interest" description="Disordered" evidence="1">
    <location>
        <begin position="65"/>
        <end position="101"/>
    </location>
</feature>
<keyword evidence="3" id="KW-1185">Reference proteome</keyword>
<protein>
    <submittedName>
        <fullName evidence="2">Uncharacterized protein</fullName>
    </submittedName>
</protein>
<gene>
    <name evidence="2" type="ORF">J1N35_044989</name>
</gene>
<evidence type="ECO:0000313" key="2">
    <source>
        <dbReference type="EMBL" id="KAH1032815.1"/>
    </source>
</evidence>